<dbReference type="GO" id="GO:0005576">
    <property type="term" value="C:extracellular region"/>
    <property type="evidence" value="ECO:0007669"/>
    <property type="project" value="UniProtKB-SubCell"/>
</dbReference>
<feature type="domain" description="Flagellin C-terminal" evidence="5">
    <location>
        <begin position="411"/>
        <end position="496"/>
    </location>
</feature>
<feature type="domain" description="Flagellin N-terminal" evidence="4">
    <location>
        <begin position="4"/>
        <end position="141"/>
    </location>
</feature>
<proteinExistence type="inferred from homology"/>
<evidence type="ECO:0000256" key="2">
    <source>
        <dbReference type="ARBA" id="ARBA00023143"/>
    </source>
</evidence>
<protein>
    <recommendedName>
        <fullName evidence="3">Flagellin</fullName>
    </recommendedName>
</protein>
<evidence type="ECO:0000313" key="6">
    <source>
        <dbReference type="EMBL" id="BAM05203.1"/>
    </source>
</evidence>
<dbReference type="Gene3D" id="2.60.40.4390">
    <property type="match status" value="1"/>
</dbReference>
<dbReference type="Pfam" id="PF00700">
    <property type="entry name" value="Flagellin_C"/>
    <property type="match status" value="1"/>
</dbReference>
<comment type="subcellular location">
    <subcellularLocation>
        <location evidence="3">Secreted</location>
    </subcellularLocation>
    <subcellularLocation>
        <location evidence="3">Bacterial flagellum</location>
    </subcellularLocation>
</comment>
<evidence type="ECO:0000256" key="3">
    <source>
        <dbReference type="RuleBase" id="RU362073"/>
    </source>
</evidence>
<reference evidence="6 7" key="1">
    <citation type="submission" date="2012-02" db="EMBL/GenBank/DDBJ databases">
        <title>Complete genome sequence of Phycisphaera mikurensis NBRC 102666.</title>
        <authorList>
            <person name="Ankai A."/>
            <person name="Hosoyama A."/>
            <person name="Terui Y."/>
            <person name="Sekine M."/>
            <person name="Fukai R."/>
            <person name="Kato Y."/>
            <person name="Nakamura S."/>
            <person name="Yamada-Narita S."/>
            <person name="Kawakoshi A."/>
            <person name="Fukunaga Y."/>
            <person name="Yamazaki S."/>
            <person name="Fujita N."/>
        </authorList>
    </citation>
    <scope>NUCLEOTIDE SEQUENCE [LARGE SCALE GENOMIC DNA]</scope>
    <source>
        <strain evidence="7">NBRC 102666 / KCTC 22515 / FYK2301M01</strain>
    </source>
</reference>
<organism evidence="6 7">
    <name type="scientific">Phycisphaera mikurensis (strain NBRC 102666 / KCTC 22515 / FYK2301M01)</name>
    <dbReference type="NCBI Taxonomy" id="1142394"/>
    <lineage>
        <taxon>Bacteria</taxon>
        <taxon>Pseudomonadati</taxon>
        <taxon>Planctomycetota</taxon>
        <taxon>Phycisphaerae</taxon>
        <taxon>Phycisphaerales</taxon>
        <taxon>Phycisphaeraceae</taxon>
        <taxon>Phycisphaera</taxon>
    </lineage>
</organism>
<dbReference type="AlphaFoldDB" id="I0IIW5"/>
<dbReference type="OrthoDB" id="9796789at2"/>
<dbReference type="InterPro" id="IPR001029">
    <property type="entry name" value="Flagellin_N"/>
</dbReference>
<dbReference type="PANTHER" id="PTHR42792">
    <property type="entry name" value="FLAGELLIN"/>
    <property type="match status" value="1"/>
</dbReference>
<dbReference type="HOGENOM" id="CLU_011142_7_1_0"/>
<dbReference type="InterPro" id="IPR042187">
    <property type="entry name" value="Flagellin_C_sub2"/>
</dbReference>
<evidence type="ECO:0000256" key="1">
    <source>
        <dbReference type="ARBA" id="ARBA00005709"/>
    </source>
</evidence>
<dbReference type="Proteomes" id="UP000007881">
    <property type="component" value="Chromosome"/>
</dbReference>
<evidence type="ECO:0000259" key="5">
    <source>
        <dbReference type="Pfam" id="PF00700"/>
    </source>
</evidence>
<dbReference type="KEGG" id="phm:PSMK_30440"/>
<dbReference type="InterPro" id="IPR046358">
    <property type="entry name" value="Flagellin_C"/>
</dbReference>
<dbReference type="Gene3D" id="6.10.10.10">
    <property type="entry name" value="Flagellar export chaperone, C-terminal domain"/>
    <property type="match status" value="1"/>
</dbReference>
<dbReference type="RefSeq" id="WP_014438408.1">
    <property type="nucleotide sequence ID" value="NC_017080.1"/>
</dbReference>
<dbReference type="STRING" id="1142394.PSMK_30440"/>
<accession>I0IIW5</accession>
<dbReference type="PRINTS" id="PR00207">
    <property type="entry name" value="FLAGELLIN"/>
</dbReference>
<keyword evidence="6" id="KW-0969">Cilium</keyword>
<keyword evidence="6" id="KW-0966">Cell projection</keyword>
<keyword evidence="6" id="KW-0282">Flagellum</keyword>
<keyword evidence="3" id="KW-0964">Secreted</keyword>
<comment type="similarity">
    <text evidence="1 3">Belongs to the bacterial flagellin family.</text>
</comment>
<evidence type="ECO:0000259" key="4">
    <source>
        <dbReference type="Pfam" id="PF00669"/>
    </source>
</evidence>
<keyword evidence="2 3" id="KW-0975">Bacterial flagellum</keyword>
<sequence>MSRIQTNVPSLLAQRVLNQNTRNLNQSLERLSTGYRINRGADDPSGLIASENLRSEKAAITAAIDNAERAEQVVNIAEGGLQEVNALLLEVQGLIGSSANEAGISDAEKQANQLEIDSIIQTIDRIAGTTSFQGTKLLNGNYDFQTSGVDANVADLKVDAAKIPFGESRNVEVLITGEAQKGGVVLSFGGTEVTGTNGNLFTVDITGTAGSRQFTFASGASVADISAAVNTFSDVTGVVASASGTALQFISEGYGTDEFVSIDVVESAGLTGNVARLSGAVVQGTDPGTTALADVTSPLRDEGVDIEAVINGVRSTTKGLTARVSSDFLDVTLELKEDGNTAGPSYTAAVIDGGGANFNLGPNVNIGNQVSIGIDNVAARNLGSIANGFLNELASGAESNVVDGDLTRGQKIVNDAIQQVAGLRGRLGAFQKNTVGASIRSLGVAFENTSAAESSIRDTDFAEETSALTRAQVLQQSATSILSLANSAPQSALSLLG</sequence>
<dbReference type="Gene3D" id="1.20.1330.10">
    <property type="entry name" value="f41 fragment of flagellin, N-terminal domain"/>
    <property type="match status" value="2"/>
</dbReference>
<comment type="function">
    <text evidence="3">Flagellin is the subunit protein which polymerizes to form the filaments of bacterial flagella.</text>
</comment>
<dbReference type="EMBL" id="AP012338">
    <property type="protein sequence ID" value="BAM05203.1"/>
    <property type="molecule type" value="Genomic_DNA"/>
</dbReference>
<dbReference type="Pfam" id="PF00669">
    <property type="entry name" value="Flagellin_N"/>
    <property type="match status" value="1"/>
</dbReference>
<name>I0IIW5_PHYMF</name>
<keyword evidence="7" id="KW-1185">Reference proteome</keyword>
<dbReference type="InterPro" id="IPR001492">
    <property type="entry name" value="Flagellin"/>
</dbReference>
<dbReference type="PANTHER" id="PTHR42792:SF2">
    <property type="entry name" value="FLAGELLIN"/>
    <property type="match status" value="1"/>
</dbReference>
<evidence type="ECO:0000313" key="7">
    <source>
        <dbReference type="Proteomes" id="UP000007881"/>
    </source>
</evidence>
<dbReference type="eggNOG" id="COG1344">
    <property type="taxonomic scope" value="Bacteria"/>
</dbReference>
<dbReference type="GO" id="GO:0009288">
    <property type="term" value="C:bacterial-type flagellum"/>
    <property type="evidence" value="ECO:0007669"/>
    <property type="project" value="UniProtKB-SubCell"/>
</dbReference>
<dbReference type="GO" id="GO:0005198">
    <property type="term" value="F:structural molecule activity"/>
    <property type="evidence" value="ECO:0007669"/>
    <property type="project" value="UniProtKB-UniRule"/>
</dbReference>
<dbReference type="SUPFAM" id="SSF64518">
    <property type="entry name" value="Phase 1 flagellin"/>
    <property type="match status" value="1"/>
</dbReference>
<gene>
    <name evidence="6" type="ordered locus">PSMK_30440</name>
</gene>